<dbReference type="HAMAP" id="MF_04110">
    <property type="entry name" value="ENDOLYSIN_T4"/>
    <property type="match status" value="1"/>
</dbReference>
<dbReference type="EC" id="3.2.1.17" evidence="6"/>
<comment type="catalytic activity">
    <reaction evidence="1 6">
        <text>Hydrolysis of (1-&gt;4)-beta-linkages between N-acetylmuramic acid and N-acetyl-D-glucosamine residues in a peptidoglycan and between N-acetyl-D-glucosamine residues in chitodextrins.</text>
        <dbReference type="EC" id="3.2.1.17"/>
    </reaction>
</comment>
<dbReference type="Pfam" id="PF00959">
    <property type="entry name" value="Phage_lysozyme"/>
    <property type="match status" value="1"/>
</dbReference>
<protein>
    <recommendedName>
        <fullName evidence="6">Lysozyme</fullName>
        <ecNumber evidence="6">3.2.1.17</ecNumber>
    </recommendedName>
</protein>
<name>A0AA37X0Z6_9RHOB</name>
<dbReference type="AlphaFoldDB" id="A0AA37X0Z6"/>
<comment type="similarity">
    <text evidence="6">Belongs to the glycosyl hydrolase 24 family.</text>
</comment>
<keyword evidence="2 6" id="KW-0929">Antimicrobial</keyword>
<feature type="transmembrane region" description="Helical" evidence="7">
    <location>
        <begin position="12"/>
        <end position="39"/>
    </location>
</feature>
<keyword evidence="7" id="KW-1133">Transmembrane helix</keyword>
<evidence type="ECO:0000256" key="3">
    <source>
        <dbReference type="ARBA" id="ARBA00022638"/>
    </source>
</evidence>
<evidence type="ECO:0000313" key="9">
    <source>
        <dbReference type="Proteomes" id="UP001157355"/>
    </source>
</evidence>
<keyword evidence="9" id="KW-1185">Reference proteome</keyword>
<dbReference type="InterPro" id="IPR051018">
    <property type="entry name" value="Bacteriophage_GH24"/>
</dbReference>
<dbReference type="Gene3D" id="1.10.530.40">
    <property type="match status" value="1"/>
</dbReference>
<dbReference type="InterPro" id="IPR002196">
    <property type="entry name" value="Glyco_hydro_24"/>
</dbReference>
<dbReference type="PANTHER" id="PTHR38107:SF3">
    <property type="entry name" value="LYSOZYME RRRD-RELATED"/>
    <property type="match status" value="1"/>
</dbReference>
<keyword evidence="3 6" id="KW-0081">Bacteriolytic enzyme</keyword>
<evidence type="ECO:0000256" key="2">
    <source>
        <dbReference type="ARBA" id="ARBA00022529"/>
    </source>
</evidence>
<proteinExistence type="inferred from homology"/>
<evidence type="ECO:0000313" key="8">
    <source>
        <dbReference type="EMBL" id="GLS87677.1"/>
    </source>
</evidence>
<dbReference type="SUPFAM" id="SSF53955">
    <property type="entry name" value="Lysozyme-like"/>
    <property type="match status" value="1"/>
</dbReference>
<comment type="caution">
    <text evidence="8">The sequence shown here is derived from an EMBL/GenBank/DDBJ whole genome shotgun (WGS) entry which is preliminary data.</text>
</comment>
<dbReference type="GO" id="GO:0009253">
    <property type="term" value="P:peptidoglycan catabolic process"/>
    <property type="evidence" value="ECO:0007669"/>
    <property type="project" value="InterPro"/>
</dbReference>
<dbReference type="GO" id="GO:0031640">
    <property type="term" value="P:killing of cells of another organism"/>
    <property type="evidence" value="ECO:0007669"/>
    <property type="project" value="UniProtKB-KW"/>
</dbReference>
<dbReference type="CDD" id="cd16900">
    <property type="entry name" value="endolysin_R21-like"/>
    <property type="match status" value="1"/>
</dbReference>
<dbReference type="GO" id="GO:0016998">
    <property type="term" value="P:cell wall macromolecule catabolic process"/>
    <property type="evidence" value="ECO:0007669"/>
    <property type="project" value="InterPro"/>
</dbReference>
<reference evidence="8 9" key="1">
    <citation type="journal article" date="2014" name="Int. J. Syst. Evol. Microbiol.">
        <title>Complete genome sequence of Corynebacterium casei LMG S-19264T (=DSM 44701T), isolated from a smear-ripened cheese.</title>
        <authorList>
            <consortium name="US DOE Joint Genome Institute (JGI-PGF)"/>
            <person name="Walter F."/>
            <person name="Albersmeier A."/>
            <person name="Kalinowski J."/>
            <person name="Ruckert C."/>
        </authorList>
    </citation>
    <scope>NUCLEOTIDE SEQUENCE [LARGE SCALE GENOMIC DNA]</scope>
    <source>
        <strain evidence="8 9">NBRC 111766</strain>
    </source>
</reference>
<feature type="transmembrane region" description="Helical" evidence="7">
    <location>
        <begin position="114"/>
        <end position="133"/>
    </location>
</feature>
<evidence type="ECO:0000256" key="4">
    <source>
        <dbReference type="ARBA" id="ARBA00022801"/>
    </source>
</evidence>
<evidence type="ECO:0000256" key="7">
    <source>
        <dbReference type="SAM" id="Phobius"/>
    </source>
</evidence>
<dbReference type="GO" id="GO:0003796">
    <property type="term" value="F:lysozyme activity"/>
    <property type="evidence" value="ECO:0007669"/>
    <property type="project" value="UniProtKB-EC"/>
</dbReference>
<keyword evidence="5 6" id="KW-0326">Glycosidase</keyword>
<dbReference type="InterPro" id="IPR023347">
    <property type="entry name" value="Lysozyme_dom_sf"/>
</dbReference>
<feature type="transmembrane region" description="Helical" evidence="7">
    <location>
        <begin position="45"/>
        <end position="64"/>
    </location>
</feature>
<dbReference type="InterPro" id="IPR034690">
    <property type="entry name" value="Endolysin_T4_type"/>
</dbReference>
<gene>
    <name evidence="8" type="ORF">GCM10010873_26510</name>
</gene>
<organism evidence="8 9">
    <name type="scientific">Cypionkella aquatica</name>
    <dbReference type="NCBI Taxonomy" id="1756042"/>
    <lineage>
        <taxon>Bacteria</taxon>
        <taxon>Pseudomonadati</taxon>
        <taxon>Pseudomonadota</taxon>
        <taxon>Alphaproteobacteria</taxon>
        <taxon>Rhodobacterales</taxon>
        <taxon>Paracoccaceae</taxon>
        <taxon>Cypionkella</taxon>
    </lineage>
</organism>
<evidence type="ECO:0000256" key="1">
    <source>
        <dbReference type="ARBA" id="ARBA00000632"/>
    </source>
</evidence>
<dbReference type="RefSeq" id="WP_284325851.1">
    <property type="nucleotide sequence ID" value="NZ_BSPP01000010.1"/>
</dbReference>
<keyword evidence="7" id="KW-0472">Membrane</keyword>
<dbReference type="Proteomes" id="UP001157355">
    <property type="component" value="Unassembled WGS sequence"/>
</dbReference>
<accession>A0AA37X0Z6</accession>
<dbReference type="PANTHER" id="PTHR38107">
    <property type="match status" value="1"/>
</dbReference>
<feature type="transmembrane region" description="Helical" evidence="7">
    <location>
        <begin position="76"/>
        <end position="94"/>
    </location>
</feature>
<dbReference type="GO" id="GO:0042742">
    <property type="term" value="P:defense response to bacterium"/>
    <property type="evidence" value="ECO:0007669"/>
    <property type="project" value="UniProtKB-KW"/>
</dbReference>
<keyword evidence="4 6" id="KW-0378">Hydrolase</keyword>
<keyword evidence="7" id="KW-0812">Transmembrane</keyword>
<evidence type="ECO:0000256" key="5">
    <source>
        <dbReference type="ARBA" id="ARBA00023295"/>
    </source>
</evidence>
<sequence length="248" mass="26674">MRMIDGAGRVMILAYSFWAQVLGLAALILPELAFGIWGYEADPYVMWWIGVGLLLFGIIGRMTVQKGSGLVNALRIAGVTVLIVLLSIVAAQAKPATEAETMAIALPFIGAREGMVLVAYLDIVGVPTICAGSTRGVVMGMRKTLAECNALLRAEVAEYRRALHRYFTVATIDHRLPPRRDAAFTSLTYNIGIGAAGKSTAVRRLNAGQVAGACDALTWFDKAGKRVVRGLVLRRADEWALCMHGVSP</sequence>
<evidence type="ECO:0000256" key="6">
    <source>
        <dbReference type="RuleBase" id="RU003788"/>
    </source>
</evidence>
<dbReference type="InterPro" id="IPR023346">
    <property type="entry name" value="Lysozyme-like_dom_sf"/>
</dbReference>
<dbReference type="EMBL" id="BSPP01000010">
    <property type="protein sequence ID" value="GLS87677.1"/>
    <property type="molecule type" value="Genomic_DNA"/>
</dbReference>